<dbReference type="Proteomes" id="UP000660729">
    <property type="component" value="Unassembled WGS sequence"/>
</dbReference>
<dbReference type="PANTHER" id="PTHR46035:SF1">
    <property type="entry name" value="TETRATRICOPEPTIDE REPEAT PROTEIN 4"/>
    <property type="match status" value="1"/>
</dbReference>
<dbReference type="AlphaFoldDB" id="A0A8H6VG93"/>
<proteinExistence type="inferred from homology"/>
<dbReference type="InterPro" id="IPR019734">
    <property type="entry name" value="TPR_rpt"/>
</dbReference>
<dbReference type="SMART" id="SM00028">
    <property type="entry name" value="TPR"/>
    <property type="match status" value="2"/>
</dbReference>
<dbReference type="InterPro" id="IPR011990">
    <property type="entry name" value="TPR-like_helical_dom_sf"/>
</dbReference>
<evidence type="ECO:0000259" key="5">
    <source>
        <dbReference type="Pfam" id="PF18972"/>
    </source>
</evidence>
<dbReference type="OrthoDB" id="420195at2759"/>
<comment type="similarity">
    <text evidence="3">Belongs to the TTC4 family.</text>
</comment>
<dbReference type="PANTHER" id="PTHR46035">
    <property type="entry name" value="TETRATRICOPEPTIDE REPEAT PROTEIN 4"/>
    <property type="match status" value="1"/>
</dbReference>
<evidence type="ECO:0000256" key="2">
    <source>
        <dbReference type="ARBA" id="ARBA00022803"/>
    </source>
</evidence>
<keyword evidence="7" id="KW-1185">Reference proteome</keyword>
<keyword evidence="2" id="KW-0802">TPR repeat</keyword>
<dbReference type="EMBL" id="JABCIY010000309">
    <property type="protein sequence ID" value="KAF7185810.1"/>
    <property type="molecule type" value="Genomic_DNA"/>
</dbReference>
<evidence type="ECO:0000256" key="4">
    <source>
        <dbReference type="SAM" id="MobiDB-lite"/>
    </source>
</evidence>
<dbReference type="GO" id="GO:0005829">
    <property type="term" value="C:cytosol"/>
    <property type="evidence" value="ECO:0007669"/>
    <property type="project" value="TreeGrafter"/>
</dbReference>
<dbReference type="GO" id="GO:0006457">
    <property type="term" value="P:protein folding"/>
    <property type="evidence" value="ECO:0007669"/>
    <property type="project" value="TreeGrafter"/>
</dbReference>
<dbReference type="Pfam" id="PF18972">
    <property type="entry name" value="Wheel"/>
    <property type="match status" value="1"/>
</dbReference>
<dbReference type="Gene3D" id="1.25.40.10">
    <property type="entry name" value="Tetratricopeptide repeat domain"/>
    <property type="match status" value="1"/>
</dbReference>
<feature type="compositionally biased region" description="Polar residues" evidence="4">
    <location>
        <begin position="1"/>
        <end position="14"/>
    </location>
</feature>
<reference evidence="6" key="1">
    <citation type="submission" date="2020-04" db="EMBL/GenBank/DDBJ databases">
        <title>Draft genome resource of the tomato pathogen Pseudocercospora fuligena.</title>
        <authorList>
            <person name="Zaccaron A."/>
        </authorList>
    </citation>
    <scope>NUCLEOTIDE SEQUENCE</scope>
    <source>
        <strain evidence="6">PF001</strain>
    </source>
</reference>
<keyword evidence="1" id="KW-0677">Repeat</keyword>
<dbReference type="InterPro" id="IPR044059">
    <property type="entry name" value="Csn1/TTC4_wheel"/>
</dbReference>
<evidence type="ECO:0000256" key="1">
    <source>
        <dbReference type="ARBA" id="ARBA00022737"/>
    </source>
</evidence>
<sequence length="438" mass="48876">MAQNESNKPTTQPITAADDVANSSPHQDADDFVESVSAQMPPGMRTRESKSADEVLKELNRVPLFMTSLDETDGEGGENVMLEAIKALAYEGTKAEVAANFREQGNEQARAKNWKDARDFYTQAIQTLRGTLKTTEAEPDASVKVIEIDEEGEAKKEREHEEACLVNRALCNLEMSITAPSKEHRTTPRITTDHKSITENYGSCNKDCAAALRLNPKNIKAWYRAASACLSLDKIPEALDACTSGLQFDASNAALKSLLTAIEKRRDHLASLQRERAAREERTRSEQATLRLALKSRNILTRETESPPEMEDAKISLTDVNDPSSVLKFPVLFLYPLHAQTDFTKAVQEDEMLMDHLRYLLPVPWDEKEEYSNADAVECYMETVQGGLIKAGKKLSLIKLLGSGKLEIVDGLVRVYVVPKARASEWIEQFKARRGRSM</sequence>
<accession>A0A8H6VG93</accession>
<dbReference type="GO" id="GO:0051879">
    <property type="term" value="F:Hsp90 protein binding"/>
    <property type="evidence" value="ECO:0007669"/>
    <property type="project" value="InterPro"/>
</dbReference>
<dbReference type="GO" id="GO:0005634">
    <property type="term" value="C:nucleus"/>
    <property type="evidence" value="ECO:0007669"/>
    <property type="project" value="TreeGrafter"/>
</dbReference>
<protein>
    <submittedName>
        <fullName evidence="6">Hsp70/Hsp90 co-chaperone CNS1</fullName>
    </submittedName>
</protein>
<feature type="domain" description="Cns1/TTC4 wheel" evidence="5">
    <location>
        <begin position="320"/>
        <end position="430"/>
    </location>
</feature>
<dbReference type="GO" id="GO:0030544">
    <property type="term" value="F:Hsp70 protein binding"/>
    <property type="evidence" value="ECO:0007669"/>
    <property type="project" value="TreeGrafter"/>
</dbReference>
<dbReference type="SUPFAM" id="SSF48452">
    <property type="entry name" value="TPR-like"/>
    <property type="match status" value="1"/>
</dbReference>
<organism evidence="6 7">
    <name type="scientific">Pseudocercospora fuligena</name>
    <dbReference type="NCBI Taxonomy" id="685502"/>
    <lineage>
        <taxon>Eukaryota</taxon>
        <taxon>Fungi</taxon>
        <taxon>Dikarya</taxon>
        <taxon>Ascomycota</taxon>
        <taxon>Pezizomycotina</taxon>
        <taxon>Dothideomycetes</taxon>
        <taxon>Dothideomycetidae</taxon>
        <taxon>Mycosphaerellales</taxon>
        <taxon>Mycosphaerellaceae</taxon>
        <taxon>Pseudocercospora</taxon>
    </lineage>
</organism>
<name>A0A8H6VG93_9PEZI</name>
<comment type="caution">
    <text evidence="6">The sequence shown here is derived from an EMBL/GenBank/DDBJ whole genome shotgun (WGS) entry which is preliminary data.</text>
</comment>
<dbReference type="CDD" id="cd21381">
    <property type="entry name" value="CTWD_TTC4"/>
    <property type="match status" value="1"/>
</dbReference>
<evidence type="ECO:0000313" key="7">
    <source>
        <dbReference type="Proteomes" id="UP000660729"/>
    </source>
</evidence>
<gene>
    <name evidence="6" type="ORF">HII31_12912</name>
</gene>
<feature type="region of interest" description="Disordered" evidence="4">
    <location>
        <begin position="1"/>
        <end position="52"/>
    </location>
</feature>
<evidence type="ECO:0000256" key="3">
    <source>
        <dbReference type="ARBA" id="ARBA00023602"/>
    </source>
</evidence>
<evidence type="ECO:0000313" key="6">
    <source>
        <dbReference type="EMBL" id="KAF7185810.1"/>
    </source>
</evidence>